<comment type="subcellular location">
    <subcellularLocation>
        <location evidence="1">Cytoplasmic vesicle</location>
        <location evidence="1">Clathrin-coated vesicle</location>
    </subcellularLocation>
</comment>
<dbReference type="GO" id="GO:0005085">
    <property type="term" value="F:guanyl-nucleotide exchange factor activity"/>
    <property type="evidence" value="ECO:0007669"/>
    <property type="project" value="UniProtKB-KW"/>
</dbReference>
<feature type="region of interest" description="Disordered" evidence="4">
    <location>
        <begin position="454"/>
        <end position="561"/>
    </location>
</feature>
<dbReference type="PANTHER" id="PTHR13196:SF22">
    <property type="entry name" value="DENN DOMAIN-CONTAINING PROTEIN 1A"/>
    <property type="match status" value="1"/>
</dbReference>
<dbReference type="GO" id="GO:0005829">
    <property type="term" value="C:cytosol"/>
    <property type="evidence" value="ECO:0007669"/>
    <property type="project" value="TreeGrafter"/>
</dbReference>
<dbReference type="FunFam" id="3.40.50.11500:FF:000001">
    <property type="entry name" value="Putative DENN domain-containing protein 1A"/>
    <property type="match status" value="1"/>
</dbReference>
<dbReference type="GO" id="GO:0006897">
    <property type="term" value="P:endocytosis"/>
    <property type="evidence" value="ECO:0007669"/>
    <property type="project" value="TreeGrafter"/>
</dbReference>
<keyword evidence="3" id="KW-0968">Cytoplasmic vesicle</keyword>
<dbReference type="SMART" id="SM00801">
    <property type="entry name" value="dDENN"/>
    <property type="match status" value="1"/>
</dbReference>
<dbReference type="PROSITE" id="PS50211">
    <property type="entry name" value="DENN"/>
    <property type="match status" value="1"/>
</dbReference>
<feature type="compositionally biased region" description="Basic and acidic residues" evidence="4">
    <location>
        <begin position="590"/>
        <end position="602"/>
    </location>
</feature>
<dbReference type="EMBL" id="VZTG01001554">
    <property type="protein sequence ID" value="NXA87209.1"/>
    <property type="molecule type" value="Genomic_DNA"/>
</dbReference>
<evidence type="ECO:0000313" key="6">
    <source>
        <dbReference type="EMBL" id="NXA87209.1"/>
    </source>
</evidence>
<keyword evidence="2" id="KW-0344">Guanine-nucleotide releasing factor</keyword>
<dbReference type="InterPro" id="IPR005113">
    <property type="entry name" value="uDENN_dom"/>
</dbReference>
<dbReference type="Gene3D" id="3.30.450.200">
    <property type="match status" value="1"/>
</dbReference>
<evidence type="ECO:0000256" key="1">
    <source>
        <dbReference type="ARBA" id="ARBA00004132"/>
    </source>
</evidence>
<proteinExistence type="predicted"/>
<feature type="compositionally biased region" description="Basic and acidic residues" evidence="4">
    <location>
        <begin position="983"/>
        <end position="1000"/>
    </location>
</feature>
<dbReference type="GO" id="GO:0030136">
    <property type="term" value="C:clathrin-coated vesicle"/>
    <property type="evidence" value="ECO:0007669"/>
    <property type="project" value="UniProtKB-SubCell"/>
</dbReference>
<feature type="compositionally biased region" description="Basic residues" evidence="4">
    <location>
        <begin position="499"/>
        <end position="508"/>
    </location>
</feature>
<dbReference type="Pfam" id="PF03456">
    <property type="entry name" value="uDENN"/>
    <property type="match status" value="1"/>
</dbReference>
<accession>A0A7K7ZCJ9</accession>
<evidence type="ECO:0000259" key="5">
    <source>
        <dbReference type="PROSITE" id="PS50211"/>
    </source>
</evidence>
<organism evidence="6 7">
    <name type="scientific">Melanocharis versteri</name>
    <name type="common">Fan-tailed berrypecker</name>
    <dbReference type="NCBI Taxonomy" id="254552"/>
    <lineage>
        <taxon>Eukaryota</taxon>
        <taxon>Metazoa</taxon>
        <taxon>Chordata</taxon>
        <taxon>Craniata</taxon>
        <taxon>Vertebrata</taxon>
        <taxon>Euteleostomi</taxon>
        <taxon>Archelosauria</taxon>
        <taxon>Archosauria</taxon>
        <taxon>Dinosauria</taxon>
        <taxon>Saurischia</taxon>
        <taxon>Theropoda</taxon>
        <taxon>Coelurosauria</taxon>
        <taxon>Aves</taxon>
        <taxon>Neognathae</taxon>
        <taxon>Neoaves</taxon>
        <taxon>Telluraves</taxon>
        <taxon>Australaves</taxon>
        <taxon>Passeriformes</taxon>
        <taxon>Passeroidea</taxon>
        <taxon>Melanocharitidae</taxon>
        <taxon>Melanocharis</taxon>
    </lineage>
</organism>
<dbReference type="GO" id="GO:1901981">
    <property type="term" value="F:phosphatidylinositol phosphate binding"/>
    <property type="evidence" value="ECO:0007669"/>
    <property type="project" value="TreeGrafter"/>
</dbReference>
<dbReference type="AlphaFoldDB" id="A0A7K7ZCJ9"/>
<dbReference type="InterPro" id="IPR040032">
    <property type="entry name" value="DENND1A/B/C"/>
</dbReference>
<keyword evidence="7" id="KW-1185">Reference proteome</keyword>
<dbReference type="GO" id="GO:0032456">
    <property type="term" value="P:endocytic recycling"/>
    <property type="evidence" value="ECO:0007669"/>
    <property type="project" value="TreeGrafter"/>
</dbReference>
<dbReference type="Gene3D" id="6.10.140.1000">
    <property type="match status" value="1"/>
</dbReference>
<sequence>MGSRIKQNPETTFEVYAEVTHSGISCIGKDPEVRRQFPEGYSDQEVLQTLTKFCFPFYVDSHAINQVGQNFTFVLTDIDSKQRFGFCRLSSGAKSCFCILSYLPWFEVFYKLLNVLADYSAKGQDSQRSELLETFHKLTIPEPGTSVHLGVHSYFTVPDTRELPSIPENRNLTEYFVAVDVNNMLHLYASMLYERRILICCSKLSTLTACIHGSAAMLYPMFWQHVYIPVLPPHLLDYCCAPMPYLIGIHLSLMEKVRGMALEDVVILNVDTNTLETPFDDLQSLPNDVVSTLKNRLKKVSTTTGDGVARAFLKAQAAFFGSYRNALKIEPGEPITFCEEAFVSHRSSVMRQFLQNAIQLQLFKQFIDGRLDLLNSGEGFSDVFEEEINMGEYAGSDKLYHQWLSTVRKGSGAILNTVKTKANPAMKTVYKFAKDHAKMGIKEVKNRLKQKDIAENGCSAAPEEPLPRTAPSPLAEKKDPKIREDRRPITVHFGQVRPPRPHVVKRPKSNIGVEGRRTSVPSPEQPQPYRALKESDSADGEDVGSPEKAREPLPPSPLLSSKASEVNLLEDIFPSLEVEAQPQPLSQAKSLEDLRTPKEEAEQRCSFEYQRMDLGVSERNRIVPSMKLSHPYNKLWSMGHDDMAIPTKYSQSSPERPLAALGNMPPITRRPQSRDSGLAPAEKDESNPAIQGNITIPRPQGRKTPELGIVPPPPAPRAPKHQAPAGSAEILTPHGRSPLVSDRIPEPFGAGNVSLDPELQQSVNSSSHPSQLLCSAAGTAEMLQPVRVKTEGAGNESELLLSLLDPLRTAGWPGGAPQGSAPTPTPAFGALPTPPPFLQPSPNPFTQTLPGALPVSLVRPPGGSFTPSLGHAYSSSFITPTASFYPAQRPQPPMATLSMPNLFSQAPAVPAAGSLLLQSHSPSPTGSLQPACLGAPSKPRTLQVGQPSTKVDPKQALALLANEPPLVPARPAKGLESVLLSSKSEETKDPFEDLLKKTKQDVSPTPGKVEQLRKRWETFE</sequence>
<evidence type="ECO:0000256" key="2">
    <source>
        <dbReference type="ARBA" id="ARBA00022658"/>
    </source>
</evidence>
<gene>
    <name evidence="6" type="primary">Dennd1a</name>
    <name evidence="6" type="ORF">MELVER_R10755</name>
</gene>
<feature type="non-terminal residue" evidence="6">
    <location>
        <position position="1"/>
    </location>
</feature>
<comment type="caution">
    <text evidence="6">The sequence shown here is derived from an EMBL/GenBank/DDBJ whole genome shotgun (WGS) entry which is preliminary data.</text>
</comment>
<dbReference type="PANTHER" id="PTHR13196">
    <property type="entry name" value="DENN DOMAIN-CONTAINING"/>
    <property type="match status" value="1"/>
</dbReference>
<dbReference type="InterPro" id="IPR043153">
    <property type="entry name" value="DENN_C"/>
</dbReference>
<feature type="region of interest" description="Disordered" evidence="4">
    <location>
        <begin position="978"/>
        <end position="1020"/>
    </location>
</feature>
<feature type="region of interest" description="Disordered" evidence="4">
    <location>
        <begin position="646"/>
        <end position="752"/>
    </location>
</feature>
<protein>
    <submittedName>
        <fullName evidence="6">DEN1A protein</fullName>
    </submittedName>
</protein>
<reference evidence="6 7" key="1">
    <citation type="submission" date="2019-09" db="EMBL/GenBank/DDBJ databases">
        <title>Bird 10,000 Genomes (B10K) Project - Family phase.</title>
        <authorList>
            <person name="Zhang G."/>
        </authorList>
    </citation>
    <scope>NUCLEOTIDE SEQUENCE [LARGE SCALE GENOMIC DNA]</scope>
    <source>
        <strain evidence="6">B10K-DU-029-37</strain>
        <tissue evidence="6">Liver</tissue>
    </source>
</reference>
<dbReference type="InterPro" id="IPR005112">
    <property type="entry name" value="dDENN_dom"/>
</dbReference>
<name>A0A7K7ZCJ9_9PASE</name>
<evidence type="ECO:0000256" key="4">
    <source>
        <dbReference type="SAM" id="MobiDB-lite"/>
    </source>
</evidence>
<dbReference type="Gene3D" id="3.40.50.11500">
    <property type="match status" value="1"/>
</dbReference>
<feature type="compositionally biased region" description="Basic and acidic residues" evidence="4">
    <location>
        <begin position="1010"/>
        <end position="1020"/>
    </location>
</feature>
<feature type="domain" description="UDENN" evidence="5">
    <location>
        <begin position="13"/>
        <end position="377"/>
    </location>
</feature>
<dbReference type="InterPro" id="IPR037516">
    <property type="entry name" value="Tripartite_DENN"/>
</dbReference>
<dbReference type="SMART" id="SM00799">
    <property type="entry name" value="DENN"/>
    <property type="match status" value="1"/>
</dbReference>
<evidence type="ECO:0000256" key="3">
    <source>
        <dbReference type="ARBA" id="ARBA00023329"/>
    </source>
</evidence>
<dbReference type="FunFam" id="3.30.450.200:FF:000003">
    <property type="entry name" value="DENN domain containing 1A"/>
    <property type="match status" value="1"/>
</dbReference>
<dbReference type="Pfam" id="PF02141">
    <property type="entry name" value="DENN"/>
    <property type="match status" value="1"/>
</dbReference>
<evidence type="ECO:0000313" key="7">
    <source>
        <dbReference type="Proteomes" id="UP000538725"/>
    </source>
</evidence>
<feature type="compositionally biased region" description="Polar residues" evidence="4">
    <location>
        <begin position="917"/>
        <end position="928"/>
    </location>
</feature>
<feature type="compositionally biased region" description="Basic and acidic residues" evidence="4">
    <location>
        <begin position="475"/>
        <end position="488"/>
    </location>
</feature>
<feature type="region of interest" description="Disordered" evidence="4">
    <location>
        <begin position="917"/>
        <end position="955"/>
    </location>
</feature>
<dbReference type="InterPro" id="IPR001194">
    <property type="entry name" value="cDENN_dom"/>
</dbReference>
<dbReference type="SMART" id="SM00800">
    <property type="entry name" value="uDENN"/>
    <property type="match status" value="1"/>
</dbReference>
<feature type="region of interest" description="Disordered" evidence="4">
    <location>
        <begin position="580"/>
        <end position="602"/>
    </location>
</feature>
<dbReference type="Proteomes" id="UP000538725">
    <property type="component" value="Unassembled WGS sequence"/>
</dbReference>
<feature type="non-terminal residue" evidence="6">
    <location>
        <position position="1020"/>
    </location>
</feature>
<dbReference type="Pfam" id="PF03455">
    <property type="entry name" value="dDENN"/>
    <property type="match status" value="1"/>
</dbReference>